<protein>
    <submittedName>
        <fullName evidence="1">Uncharacterized protein</fullName>
    </submittedName>
</protein>
<name>A0A1I3HJD8_9RHOB</name>
<dbReference type="EMBL" id="FOQH01000006">
    <property type="protein sequence ID" value="SFI35687.1"/>
    <property type="molecule type" value="Genomic_DNA"/>
</dbReference>
<keyword evidence="2" id="KW-1185">Reference proteome</keyword>
<evidence type="ECO:0000313" key="1">
    <source>
        <dbReference type="EMBL" id="SFI35687.1"/>
    </source>
</evidence>
<dbReference type="STRING" id="1114924.SAMN05216258_10622"/>
<dbReference type="Proteomes" id="UP000199377">
    <property type="component" value="Unassembled WGS sequence"/>
</dbReference>
<sequence>MMRREAKSRAKRAGAPCGGEADQALRIDWSAAYGVRVAPEEAALAKHVERVMTGARDRLDGPLNDVGPRGPARPELRREEVEVAAYAPAARVMKTTTQQVMRRAPARVLRGLPDGCQAAAREYEGLVERIASIRGPGEGRGGGLSDGGATTRCAWAERLRTWEDVIGQEVVIAQRGVHAHADRGRRAITRLDVVRAVVLDGKGTGDVLARFGWSRKSTNQAALGEALSDALTDLAVHLGLIDPRERRRA</sequence>
<dbReference type="RefSeq" id="WP_092860393.1">
    <property type="nucleotide sequence ID" value="NZ_FOQH01000006.1"/>
</dbReference>
<dbReference type="OrthoDB" id="7667008at2"/>
<reference evidence="1 2" key="1">
    <citation type="submission" date="2016-10" db="EMBL/GenBank/DDBJ databases">
        <authorList>
            <person name="de Groot N.N."/>
        </authorList>
    </citation>
    <scope>NUCLEOTIDE SEQUENCE [LARGE SCALE GENOMIC DNA]</scope>
    <source>
        <strain evidence="1 2">CGMCC 1.11030</strain>
    </source>
</reference>
<evidence type="ECO:0000313" key="2">
    <source>
        <dbReference type="Proteomes" id="UP000199377"/>
    </source>
</evidence>
<gene>
    <name evidence="1" type="ORF">SAMN05216258_10622</name>
</gene>
<dbReference type="AlphaFoldDB" id="A0A1I3HJD8"/>
<accession>A0A1I3HJD8</accession>
<proteinExistence type="predicted"/>
<organism evidence="1 2">
    <name type="scientific">Albimonas pacifica</name>
    <dbReference type="NCBI Taxonomy" id="1114924"/>
    <lineage>
        <taxon>Bacteria</taxon>
        <taxon>Pseudomonadati</taxon>
        <taxon>Pseudomonadota</taxon>
        <taxon>Alphaproteobacteria</taxon>
        <taxon>Rhodobacterales</taxon>
        <taxon>Paracoccaceae</taxon>
        <taxon>Albimonas</taxon>
    </lineage>
</organism>